<keyword evidence="2" id="KW-0677">Repeat</keyword>
<dbReference type="InterPro" id="IPR020472">
    <property type="entry name" value="WD40_PAC1"/>
</dbReference>
<dbReference type="CDD" id="cd00200">
    <property type="entry name" value="WD40"/>
    <property type="match status" value="2"/>
</dbReference>
<dbReference type="InterPro" id="IPR001680">
    <property type="entry name" value="WD40_rpt"/>
</dbReference>
<dbReference type="Pfam" id="PF14516">
    <property type="entry name" value="AAA_35"/>
    <property type="match status" value="1"/>
</dbReference>
<reference evidence="6" key="1">
    <citation type="submission" date="2020-10" db="EMBL/GenBank/DDBJ databases">
        <authorList>
            <person name="Castelo-Branco R."/>
            <person name="Eusebio N."/>
            <person name="Adriana R."/>
            <person name="Vieira A."/>
            <person name="Brugerolle De Fraissinette N."/>
            <person name="Rezende De Castro R."/>
            <person name="Schneider M.P."/>
            <person name="Vasconcelos V."/>
            <person name="Leao P.N."/>
        </authorList>
    </citation>
    <scope>NUCLEOTIDE SEQUENCE</scope>
    <source>
        <strain evidence="6">LEGE 11479</strain>
    </source>
</reference>
<feature type="coiled-coil region" evidence="4">
    <location>
        <begin position="436"/>
        <end position="465"/>
    </location>
</feature>
<gene>
    <name evidence="6" type="ORF">IQ260_19970</name>
</gene>
<feature type="repeat" description="WD" evidence="3">
    <location>
        <begin position="849"/>
        <end position="881"/>
    </location>
</feature>
<dbReference type="InterPro" id="IPR027417">
    <property type="entry name" value="P-loop_NTPase"/>
</dbReference>
<feature type="repeat" description="WD" evidence="3">
    <location>
        <begin position="767"/>
        <end position="799"/>
    </location>
</feature>
<keyword evidence="1 3" id="KW-0853">WD repeat</keyword>
<keyword evidence="4" id="KW-0175">Coiled coil</keyword>
<evidence type="ECO:0000256" key="2">
    <source>
        <dbReference type="ARBA" id="ARBA00022737"/>
    </source>
</evidence>
<evidence type="ECO:0000256" key="1">
    <source>
        <dbReference type="ARBA" id="ARBA00022574"/>
    </source>
</evidence>
<evidence type="ECO:0000256" key="3">
    <source>
        <dbReference type="PROSITE-ProRule" id="PRU00221"/>
    </source>
</evidence>
<feature type="repeat" description="WD" evidence="3">
    <location>
        <begin position="972"/>
        <end position="1013"/>
    </location>
</feature>
<keyword evidence="5" id="KW-0472">Membrane</keyword>
<feature type="repeat" description="WD" evidence="3">
    <location>
        <begin position="808"/>
        <end position="839"/>
    </location>
</feature>
<dbReference type="InterPro" id="IPR019775">
    <property type="entry name" value="WD40_repeat_CS"/>
</dbReference>
<feature type="repeat" description="WD" evidence="3">
    <location>
        <begin position="726"/>
        <end position="758"/>
    </location>
</feature>
<feature type="repeat" description="WD" evidence="3">
    <location>
        <begin position="618"/>
        <end position="641"/>
    </location>
</feature>
<dbReference type="EMBL" id="JADEXP010000215">
    <property type="protein sequence ID" value="MBE9068925.1"/>
    <property type="molecule type" value="Genomic_DNA"/>
</dbReference>
<dbReference type="PRINTS" id="PR00320">
    <property type="entry name" value="GPROTEINBRPT"/>
</dbReference>
<evidence type="ECO:0000313" key="6">
    <source>
        <dbReference type="EMBL" id="MBE9068925.1"/>
    </source>
</evidence>
<organism evidence="6 7">
    <name type="scientific">Leptolyngbya cf. ectocarpi LEGE 11479</name>
    <dbReference type="NCBI Taxonomy" id="1828722"/>
    <lineage>
        <taxon>Bacteria</taxon>
        <taxon>Bacillati</taxon>
        <taxon>Cyanobacteriota</taxon>
        <taxon>Cyanophyceae</taxon>
        <taxon>Leptolyngbyales</taxon>
        <taxon>Leptolyngbyaceae</taxon>
        <taxon>Leptolyngbya group</taxon>
        <taxon>Leptolyngbya</taxon>
    </lineage>
</organism>
<dbReference type="PANTHER" id="PTHR19879">
    <property type="entry name" value="TRANSCRIPTION INITIATION FACTOR TFIID"/>
    <property type="match status" value="1"/>
</dbReference>
<dbReference type="InterPro" id="IPR036322">
    <property type="entry name" value="WD40_repeat_dom_sf"/>
</dbReference>
<dbReference type="SUPFAM" id="SSF50978">
    <property type="entry name" value="WD40 repeat-like"/>
    <property type="match status" value="2"/>
</dbReference>
<protein>
    <submittedName>
        <fullName evidence="6">AAA-like domain-containing protein</fullName>
    </submittedName>
</protein>
<dbReference type="SUPFAM" id="SSF52540">
    <property type="entry name" value="P-loop containing nucleoside triphosphate hydrolases"/>
    <property type="match status" value="1"/>
</dbReference>
<feature type="repeat" description="WD" evidence="3">
    <location>
        <begin position="890"/>
        <end position="931"/>
    </location>
</feature>
<sequence>MQYQMRYQIGGTLTNYDPTYVVRQADDDLYQALQAGEFCYVFNTRQMGKSSLLVRTKKRLHQDGDHCLTLDMTNVGTEIITPQQWYKGILGELVSGLHASTPFEFSMADLQTWWQQQGDMPLVQRLSRFLSDVLLKHLPHQRLFIMVDEIDSVLALPFAVDDFFALVRYCYNQRALNPEFQRVTFALFGVATPADLIQDKTRTPFNIGHAVTLHGFSMAEAAHLTDGLAIGKRDAKTVLQAILHWTGGQPFLTQKLCQLVTTLSQDSTPLSDQDWVAQIVHRQIIDHWESQDEPEHLKTICDRILRQETLASRLLSIYQQVLTSAPAENPGPPVQADSSLEHTELLLAGLVVCEQGQLRIKNPIYQAVFNAAWVQQQLQTLRPYAQLFIAWQASAGTDTSRLLRGKALAEAQQWATDKRLGDMDYQFLRASEALERQEAQQQFEIAQAREVKARLEQEQRASKLQRYLLGAVSLGMIGAMGLSMIAFWQYRRALQKEQQAETEVVQTLITSANALFVSNQRLDALVAAVRATQRLPDLKPQASLSTLKQQVESTLRQAIYGIFEVNRLMGHTDVVHDVDFSPDGKTLVSVGTDQQLRFWSREGHLLNSVRVSNDEPFSVDYSPNGDMIAVADGDGTISLWSTTGEKLNSLTGHGGTVWYVSFDATGELLISTSQDGTVKLWSQQGDLLRTFSGNAGAAISPDQQLIATTGEDGQLWRRDGSLHSTLTGYDGPLSNVVFSPDGNLIVTNGDNGSVQLWQSDGGLIKSIMAHDADIWGLTFSPDGEFFVSTSVDGTAKVWSRAGVLIEALKGHEASIWGVDVSPDSQTIATAGWDQTIRLWRRRNPLQKTIYAPEGSVSQIAISTKENQFVSASQNGAVQLWQEDGKLLKTLGYQDGAALSIAMSPDQSYAVTGGDNNIARIWDLAGDSSIVLDNHQDALYAVAISPDGQTIATGSLDGLVNLWQRDGTLQQTIETGKSSVFGLQFNPNGQSLVISGANESLSIWTLDGQKLASIEREKTISAIAFHPDGQTFMTADDSAIQQWQQTGELIQEFTFEQAEATFLGNSIALSPDGNILAAPLWNSELKAWQIKLWQLDKTELSELTTLVGHQGEIRSVAFSPDGKQLISASFDKTIVLWDLSKILTVDEITLACGLITDYLHSSPEIINEDRGLCEN</sequence>
<comment type="caution">
    <text evidence="6">The sequence shown here is derived from an EMBL/GenBank/DDBJ whole genome shotgun (WGS) entry which is preliminary data.</text>
</comment>
<feature type="repeat" description="WD" evidence="3">
    <location>
        <begin position="650"/>
        <end position="682"/>
    </location>
</feature>
<name>A0A928ZWY9_LEPEC</name>
<dbReference type="PROSITE" id="PS50082">
    <property type="entry name" value="WD_REPEATS_2"/>
    <property type="match status" value="11"/>
</dbReference>
<dbReference type="PROSITE" id="PS00678">
    <property type="entry name" value="WD_REPEATS_1"/>
    <property type="match status" value="2"/>
</dbReference>
<dbReference type="InterPro" id="IPR015943">
    <property type="entry name" value="WD40/YVTN_repeat-like_dom_sf"/>
</dbReference>
<feature type="transmembrane region" description="Helical" evidence="5">
    <location>
        <begin position="467"/>
        <end position="490"/>
    </location>
</feature>
<evidence type="ECO:0000256" key="4">
    <source>
        <dbReference type="SAM" id="Coils"/>
    </source>
</evidence>
<dbReference type="RefSeq" id="WP_193994849.1">
    <property type="nucleotide sequence ID" value="NZ_JADEXP010000215.1"/>
</dbReference>
<dbReference type="Gene3D" id="3.40.50.300">
    <property type="entry name" value="P-loop containing nucleotide triphosphate hydrolases"/>
    <property type="match status" value="1"/>
</dbReference>
<accession>A0A928ZWY9</accession>
<evidence type="ECO:0000256" key="5">
    <source>
        <dbReference type="SAM" id="Phobius"/>
    </source>
</evidence>
<feature type="repeat" description="WD" evidence="3">
    <location>
        <begin position="1105"/>
        <end position="1139"/>
    </location>
</feature>
<proteinExistence type="predicted"/>
<dbReference type="AlphaFoldDB" id="A0A928ZWY9"/>
<dbReference type="Gene3D" id="2.130.10.10">
    <property type="entry name" value="YVTN repeat-like/Quinoprotein amine dehydrogenase"/>
    <property type="match status" value="4"/>
</dbReference>
<evidence type="ECO:0000313" key="7">
    <source>
        <dbReference type="Proteomes" id="UP000615026"/>
    </source>
</evidence>
<dbReference type="Pfam" id="PF00400">
    <property type="entry name" value="WD40"/>
    <property type="match status" value="11"/>
</dbReference>
<dbReference type="PANTHER" id="PTHR19879:SF9">
    <property type="entry name" value="TRANSCRIPTION INITIATION FACTOR TFIID SUBUNIT 5"/>
    <property type="match status" value="1"/>
</dbReference>
<keyword evidence="5" id="KW-1133">Transmembrane helix</keyword>
<feature type="repeat" description="WD" evidence="3">
    <location>
        <begin position="568"/>
        <end position="600"/>
    </location>
</feature>
<dbReference type="Proteomes" id="UP000615026">
    <property type="component" value="Unassembled WGS sequence"/>
</dbReference>
<dbReference type="SMART" id="SM00320">
    <property type="entry name" value="WD40"/>
    <property type="match status" value="13"/>
</dbReference>
<feature type="repeat" description="WD" evidence="3">
    <location>
        <begin position="931"/>
        <end position="963"/>
    </location>
</feature>
<dbReference type="PROSITE" id="PS50294">
    <property type="entry name" value="WD_REPEATS_REGION"/>
    <property type="match status" value="7"/>
</dbReference>
<keyword evidence="7" id="KW-1185">Reference proteome</keyword>
<keyword evidence="5" id="KW-0812">Transmembrane</keyword>